<feature type="transmembrane region" description="Helical" evidence="10">
    <location>
        <begin position="96"/>
        <end position="121"/>
    </location>
</feature>
<keyword evidence="4 10" id="KW-1133">Transmembrane helix</keyword>
<evidence type="ECO:0000313" key="12">
    <source>
        <dbReference type="Proteomes" id="UP000284219"/>
    </source>
</evidence>
<evidence type="ECO:0000256" key="1">
    <source>
        <dbReference type="ARBA" id="ARBA00004651"/>
    </source>
</evidence>
<evidence type="ECO:0000256" key="3">
    <source>
        <dbReference type="ARBA" id="ARBA00022692"/>
    </source>
</evidence>
<keyword evidence="12" id="KW-1185">Reference proteome</keyword>
<evidence type="ECO:0000256" key="4">
    <source>
        <dbReference type="ARBA" id="ARBA00022989"/>
    </source>
</evidence>
<evidence type="ECO:0000256" key="10">
    <source>
        <dbReference type="HAMAP-Rule" id="MF_00454"/>
    </source>
</evidence>
<dbReference type="GO" id="GO:0046872">
    <property type="term" value="F:metal ion binding"/>
    <property type="evidence" value="ECO:0007669"/>
    <property type="project" value="UniProtKB-KW"/>
</dbReference>
<evidence type="ECO:0000256" key="9">
    <source>
        <dbReference type="ARBA" id="ARBA00049940"/>
    </source>
</evidence>
<keyword evidence="3 10" id="KW-0812">Transmembrane</keyword>
<comment type="caution">
    <text evidence="11">The sequence shown here is derived from an EMBL/GenBank/DDBJ whole genome shotgun (WGS) entry which is preliminary data.</text>
</comment>
<keyword evidence="2 10" id="KW-1003">Cell membrane</keyword>
<organism evidence="11 12">
    <name type="scientific">Ammoniphilus oxalaticus</name>
    <dbReference type="NCBI Taxonomy" id="66863"/>
    <lineage>
        <taxon>Bacteria</taxon>
        <taxon>Bacillati</taxon>
        <taxon>Bacillota</taxon>
        <taxon>Bacilli</taxon>
        <taxon>Bacillales</taxon>
        <taxon>Paenibacillaceae</taxon>
        <taxon>Aneurinibacillus group</taxon>
        <taxon>Ammoniphilus</taxon>
    </lineage>
</organism>
<comment type="function">
    <text evidence="9 10">Fluoride-specific ion channel. Important for reducing fluoride concentration in the cell, thus reducing its toxicity.</text>
</comment>
<comment type="similarity">
    <text evidence="7 10">Belongs to the fluoride channel Fluc/FEX (TC 1.A.43) family.</text>
</comment>
<gene>
    <name evidence="10" type="primary">fluC</name>
    <name evidence="10" type="synonym">crcB</name>
    <name evidence="11" type="ORF">BEP19_08770</name>
</gene>
<protein>
    <recommendedName>
        <fullName evidence="10">Fluoride-specific ion channel FluC</fullName>
    </recommendedName>
</protein>
<evidence type="ECO:0000256" key="8">
    <source>
        <dbReference type="ARBA" id="ARBA00035585"/>
    </source>
</evidence>
<evidence type="ECO:0000313" key="11">
    <source>
        <dbReference type="EMBL" id="RKD24470.1"/>
    </source>
</evidence>
<name>A0A419SKJ9_9BACL</name>
<dbReference type="NCBIfam" id="TIGR00494">
    <property type="entry name" value="crcB"/>
    <property type="match status" value="1"/>
</dbReference>
<evidence type="ECO:0000256" key="6">
    <source>
        <dbReference type="ARBA" id="ARBA00023303"/>
    </source>
</evidence>
<keyword evidence="10" id="KW-0406">Ion transport</keyword>
<feature type="transmembrane region" description="Helical" evidence="10">
    <location>
        <begin position="36"/>
        <end position="54"/>
    </location>
</feature>
<dbReference type="PANTHER" id="PTHR28259">
    <property type="entry name" value="FLUORIDE EXPORT PROTEIN 1-RELATED"/>
    <property type="match status" value="1"/>
</dbReference>
<keyword evidence="10" id="KW-0915">Sodium</keyword>
<dbReference type="PANTHER" id="PTHR28259:SF1">
    <property type="entry name" value="FLUORIDE EXPORT PROTEIN 1-RELATED"/>
    <property type="match status" value="1"/>
</dbReference>
<comment type="catalytic activity">
    <reaction evidence="8">
        <text>fluoride(in) = fluoride(out)</text>
        <dbReference type="Rhea" id="RHEA:76159"/>
        <dbReference type="ChEBI" id="CHEBI:17051"/>
    </reaction>
    <physiologicalReaction direction="left-to-right" evidence="8">
        <dbReference type="Rhea" id="RHEA:76160"/>
    </physiologicalReaction>
</comment>
<comment type="subcellular location">
    <subcellularLocation>
        <location evidence="1 10">Cell membrane</location>
        <topology evidence="1 10">Multi-pass membrane protein</topology>
    </subcellularLocation>
</comment>
<reference evidence="11 12" key="1">
    <citation type="submission" date="2016-08" db="EMBL/GenBank/DDBJ databases">
        <title>Novel Firmicute Genomes.</title>
        <authorList>
            <person name="Poppleton D.I."/>
            <person name="Gribaldo S."/>
        </authorList>
    </citation>
    <scope>NUCLEOTIDE SEQUENCE [LARGE SCALE GENOMIC DNA]</scope>
    <source>
        <strain evidence="11 12">RAOx-1</strain>
    </source>
</reference>
<dbReference type="InterPro" id="IPR003691">
    <property type="entry name" value="FluC"/>
</dbReference>
<dbReference type="Pfam" id="PF02537">
    <property type="entry name" value="CRCB"/>
    <property type="match status" value="1"/>
</dbReference>
<evidence type="ECO:0000256" key="2">
    <source>
        <dbReference type="ARBA" id="ARBA00022475"/>
    </source>
</evidence>
<sequence>MIWLVGCGGILGAIARFLLGQSINKRTDAPFPIGTWVINLTGSLLLGGLVVLRLHDGLTETTWSFWGVGFCGAFTTFSTFGLETVRLIDQQQKRLALVYVISSVLLGLLAATLGGALVYSFL</sequence>
<dbReference type="HAMAP" id="MF_00454">
    <property type="entry name" value="FluC"/>
    <property type="match status" value="1"/>
</dbReference>
<proteinExistence type="inferred from homology"/>
<comment type="caution">
    <text evidence="10">Lacks conserved residue(s) required for the propagation of feature annotation.</text>
</comment>
<dbReference type="GO" id="GO:0005886">
    <property type="term" value="C:plasma membrane"/>
    <property type="evidence" value="ECO:0007669"/>
    <property type="project" value="UniProtKB-SubCell"/>
</dbReference>
<evidence type="ECO:0000256" key="7">
    <source>
        <dbReference type="ARBA" id="ARBA00035120"/>
    </source>
</evidence>
<accession>A0A419SKJ9</accession>
<keyword evidence="6 10" id="KW-0407">Ion channel</keyword>
<dbReference type="AlphaFoldDB" id="A0A419SKJ9"/>
<evidence type="ECO:0000256" key="5">
    <source>
        <dbReference type="ARBA" id="ARBA00023136"/>
    </source>
</evidence>
<feature type="binding site" evidence="10">
    <location>
        <position position="72"/>
    </location>
    <ligand>
        <name>Na(+)</name>
        <dbReference type="ChEBI" id="CHEBI:29101"/>
        <note>structural</note>
    </ligand>
</feature>
<dbReference type="EMBL" id="MCHY01000008">
    <property type="protein sequence ID" value="RKD24470.1"/>
    <property type="molecule type" value="Genomic_DNA"/>
</dbReference>
<feature type="binding site" evidence="10">
    <location>
        <position position="75"/>
    </location>
    <ligand>
        <name>Na(+)</name>
        <dbReference type="ChEBI" id="CHEBI:29101"/>
        <note>structural</note>
    </ligand>
</feature>
<keyword evidence="10" id="KW-0479">Metal-binding</keyword>
<dbReference type="RefSeq" id="WP_120189767.1">
    <property type="nucleotide sequence ID" value="NZ_MCHY01000008.1"/>
</dbReference>
<comment type="activity regulation">
    <text evidence="10">Na(+) is not transported, but it plays an essential structural role and its presence is essential for fluoride channel function.</text>
</comment>
<dbReference type="GO" id="GO:0140114">
    <property type="term" value="P:cellular detoxification of fluoride"/>
    <property type="evidence" value="ECO:0007669"/>
    <property type="project" value="UniProtKB-UniRule"/>
</dbReference>
<dbReference type="Proteomes" id="UP000284219">
    <property type="component" value="Unassembled WGS sequence"/>
</dbReference>
<dbReference type="GO" id="GO:0062054">
    <property type="term" value="F:fluoride channel activity"/>
    <property type="evidence" value="ECO:0007669"/>
    <property type="project" value="UniProtKB-UniRule"/>
</dbReference>
<keyword evidence="5 10" id="KW-0472">Membrane</keyword>
<dbReference type="OrthoDB" id="9815830at2"/>
<keyword evidence="10" id="KW-0813">Transport</keyword>